<evidence type="ECO:0000256" key="1">
    <source>
        <dbReference type="SAM" id="SignalP"/>
    </source>
</evidence>
<organism evidence="2 3">
    <name type="scientific">Protopolystoma xenopodis</name>
    <dbReference type="NCBI Taxonomy" id="117903"/>
    <lineage>
        <taxon>Eukaryota</taxon>
        <taxon>Metazoa</taxon>
        <taxon>Spiralia</taxon>
        <taxon>Lophotrochozoa</taxon>
        <taxon>Platyhelminthes</taxon>
        <taxon>Monogenea</taxon>
        <taxon>Polyopisthocotylea</taxon>
        <taxon>Polystomatidea</taxon>
        <taxon>Polystomatidae</taxon>
        <taxon>Protopolystoma</taxon>
    </lineage>
</organism>
<protein>
    <submittedName>
        <fullName evidence="2">Uncharacterized protein</fullName>
    </submittedName>
</protein>
<dbReference type="EMBL" id="CAAALY010276777">
    <property type="protein sequence ID" value="VEL42814.1"/>
    <property type="molecule type" value="Genomic_DNA"/>
</dbReference>
<keyword evidence="1" id="KW-0732">Signal</keyword>
<name>A0A3S5BW42_9PLAT</name>
<gene>
    <name evidence="2" type="ORF">PXEA_LOCUS36254</name>
</gene>
<evidence type="ECO:0000313" key="3">
    <source>
        <dbReference type="Proteomes" id="UP000784294"/>
    </source>
</evidence>
<sequence>MERRFSFFLHLCLSSILSFFWQISQELTPQQPHVCLKLCSHQCSSVTSSMFRSSYSIPFVSEEIYIHVIYKLTIVHSHRMALEGKVIHCLLARLHNDAKKIKGEEAVNVTMPISIEDKYILHKNPRCLRTAKIMEALKAEFFAMN</sequence>
<feature type="signal peptide" evidence="1">
    <location>
        <begin position="1"/>
        <end position="26"/>
    </location>
</feature>
<reference evidence="2" key="1">
    <citation type="submission" date="2018-11" db="EMBL/GenBank/DDBJ databases">
        <authorList>
            <consortium name="Pathogen Informatics"/>
        </authorList>
    </citation>
    <scope>NUCLEOTIDE SEQUENCE</scope>
</reference>
<feature type="chain" id="PRO_5018664208" evidence="1">
    <location>
        <begin position="27"/>
        <end position="145"/>
    </location>
</feature>
<dbReference type="Proteomes" id="UP000784294">
    <property type="component" value="Unassembled WGS sequence"/>
</dbReference>
<dbReference type="AlphaFoldDB" id="A0A3S5BW42"/>
<accession>A0A3S5BW42</accession>
<evidence type="ECO:0000313" key="2">
    <source>
        <dbReference type="EMBL" id="VEL42814.1"/>
    </source>
</evidence>
<keyword evidence="3" id="KW-1185">Reference proteome</keyword>
<proteinExistence type="predicted"/>
<comment type="caution">
    <text evidence="2">The sequence shown here is derived from an EMBL/GenBank/DDBJ whole genome shotgun (WGS) entry which is preliminary data.</text>
</comment>